<dbReference type="Pfam" id="PF03982">
    <property type="entry name" value="DAGAT"/>
    <property type="match status" value="1"/>
</dbReference>
<dbReference type="GO" id="GO:0019432">
    <property type="term" value="P:triglyceride biosynthetic process"/>
    <property type="evidence" value="ECO:0007669"/>
    <property type="project" value="UniProtKB-ARBA"/>
</dbReference>
<dbReference type="Proteomes" id="UP000663760">
    <property type="component" value="Chromosome 11"/>
</dbReference>
<sequence>MATVAMALHPTARWTSSANRRNPKRERYSLRQHDAASRSKREWGEEKSPVEKLLAVGADGRPKVLDDEKIESLGVADFVERSRALVGGGSGGPPRWFSPVECRWRGELSPLLMFLPGIDGIGLGLLRHHQRLGKIFDIWCLHIPPTDRTPFEGLVNIIEDTVKMQISCFPKRPIYLVGETLGACLALSLASRNPDIDFILILGNPATHFHKSPLQSLSSLMELLPEFLVDILTRDSLKWRLKLLRSASLYANSRVHSVRVETLILASGKDQLLPSRDEAEKLCRLMSNCRIRHFKDCGHNIFLESGVDLVTVIKRACFYRRSRQKDHISDYLLPTDLEFKNILKENRWLTDSVSPVMLSTLSDGKIVKNLSGIPSEGPAIFVGNHMLMGWDLVPLVSRLLSDRGIHLRTIAHPIIFDRFSEIMMPDYSSFDHYRLMGAVPASAMNLYKLLSSRSFVLLFPGGAREALHRKGEEYKLFWPEQPEFIRMAAKFGATIVPFGVIGEDDICKLLLDYDDLVKIPFFYEIIKRINHEAVRLRADSPGDARSQNIHLPGLLPKIPGRFYFLFGRPIQTRGRREDELMDKENARELYYHVKCEVESSIAYLKDKREKDPYRNLLPRLLYQATHGFSSTVPTFDL</sequence>
<dbReference type="InterPro" id="IPR029058">
    <property type="entry name" value="AB_hydrolase_fold"/>
</dbReference>
<dbReference type="SUPFAM" id="SSF53474">
    <property type="entry name" value="alpha/beta-Hydrolases"/>
    <property type="match status" value="1"/>
</dbReference>
<dbReference type="PANTHER" id="PTHR22753:SF24">
    <property type="entry name" value="ESTERASE_LIPASE_THIOESTERASE FAMILY PROTEIN"/>
    <property type="match status" value="1"/>
</dbReference>
<evidence type="ECO:0000256" key="3">
    <source>
        <dbReference type="ARBA" id="ARBA00023315"/>
    </source>
</evidence>
<feature type="region of interest" description="Disordered" evidence="4">
    <location>
        <begin position="1"/>
        <end position="46"/>
    </location>
</feature>
<evidence type="ECO:0000313" key="5">
    <source>
        <dbReference type="EMBL" id="CAA7405169.1"/>
    </source>
</evidence>
<gene>
    <name evidence="5" type="ORF">SI8410_11015847</name>
</gene>
<keyword evidence="6" id="KW-1185">Reference proteome</keyword>
<keyword evidence="3" id="KW-0012">Acyltransferase</keyword>
<evidence type="ECO:0000313" key="6">
    <source>
        <dbReference type="Proteomes" id="UP000663760"/>
    </source>
</evidence>
<protein>
    <submittedName>
        <fullName evidence="5">Uncharacterized protein</fullName>
    </submittedName>
</protein>
<dbReference type="CDD" id="cd07987">
    <property type="entry name" value="LPLAT_MGAT-like"/>
    <property type="match status" value="1"/>
</dbReference>
<evidence type="ECO:0000256" key="1">
    <source>
        <dbReference type="ARBA" id="ARBA00005420"/>
    </source>
</evidence>
<name>A0A7I8L588_SPIIN</name>
<organism evidence="5 6">
    <name type="scientific">Spirodela intermedia</name>
    <name type="common">Intermediate duckweed</name>
    <dbReference type="NCBI Taxonomy" id="51605"/>
    <lineage>
        <taxon>Eukaryota</taxon>
        <taxon>Viridiplantae</taxon>
        <taxon>Streptophyta</taxon>
        <taxon>Embryophyta</taxon>
        <taxon>Tracheophyta</taxon>
        <taxon>Spermatophyta</taxon>
        <taxon>Magnoliopsida</taxon>
        <taxon>Liliopsida</taxon>
        <taxon>Araceae</taxon>
        <taxon>Lemnoideae</taxon>
        <taxon>Spirodela</taxon>
    </lineage>
</organism>
<evidence type="ECO:0000256" key="4">
    <source>
        <dbReference type="SAM" id="MobiDB-lite"/>
    </source>
</evidence>
<dbReference type="GO" id="GO:0016020">
    <property type="term" value="C:membrane"/>
    <property type="evidence" value="ECO:0007669"/>
    <property type="project" value="TreeGrafter"/>
</dbReference>
<proteinExistence type="inferred from homology"/>
<dbReference type="Gene3D" id="3.40.50.1820">
    <property type="entry name" value="alpha/beta hydrolase"/>
    <property type="match status" value="1"/>
</dbReference>
<evidence type="ECO:0000256" key="2">
    <source>
        <dbReference type="ARBA" id="ARBA00022679"/>
    </source>
</evidence>
<dbReference type="GO" id="GO:0004144">
    <property type="term" value="F:diacylglycerol O-acyltransferase activity"/>
    <property type="evidence" value="ECO:0007669"/>
    <property type="project" value="UniProtKB-ARBA"/>
</dbReference>
<reference evidence="5" key="1">
    <citation type="submission" date="2020-02" db="EMBL/GenBank/DDBJ databases">
        <authorList>
            <person name="Scholz U."/>
            <person name="Mascher M."/>
            <person name="Fiebig A."/>
        </authorList>
    </citation>
    <scope>NUCLEOTIDE SEQUENCE</scope>
</reference>
<accession>A0A7I8L588</accession>
<keyword evidence="2" id="KW-0808">Transferase</keyword>
<comment type="similarity">
    <text evidence="1">Belongs to the diacylglycerol acyltransferase family.</text>
</comment>
<dbReference type="PANTHER" id="PTHR22753">
    <property type="entry name" value="TRANSMEMBRANE PROTEIN 68"/>
    <property type="match status" value="1"/>
</dbReference>
<dbReference type="EMBL" id="LR746274">
    <property type="protein sequence ID" value="CAA7405169.1"/>
    <property type="molecule type" value="Genomic_DNA"/>
</dbReference>
<dbReference type="AlphaFoldDB" id="A0A7I8L588"/>
<dbReference type="OrthoDB" id="44277at2759"/>
<feature type="compositionally biased region" description="Basic and acidic residues" evidence="4">
    <location>
        <begin position="25"/>
        <end position="46"/>
    </location>
</feature>
<dbReference type="InterPro" id="IPR007130">
    <property type="entry name" value="DAGAT"/>
</dbReference>